<evidence type="ECO:0000256" key="5">
    <source>
        <dbReference type="ARBA" id="ARBA00022806"/>
    </source>
</evidence>
<dbReference type="InterPro" id="IPR014016">
    <property type="entry name" value="UvrD-like_ATP-bd"/>
</dbReference>
<evidence type="ECO:0000256" key="8">
    <source>
        <dbReference type="ARBA" id="ARBA00023125"/>
    </source>
</evidence>
<evidence type="ECO:0000256" key="11">
    <source>
        <dbReference type="ARBA" id="ARBA00034617"/>
    </source>
</evidence>
<protein>
    <recommendedName>
        <fullName evidence="12">DNA 3'-5' helicase</fullName>
        <ecNumber evidence="12">5.6.2.4</ecNumber>
    </recommendedName>
</protein>
<dbReference type="Pfam" id="PF00580">
    <property type="entry name" value="UvrD-helicase"/>
    <property type="match status" value="1"/>
</dbReference>
<keyword evidence="7 14" id="KW-0067">ATP-binding</keyword>
<evidence type="ECO:0000256" key="3">
    <source>
        <dbReference type="ARBA" id="ARBA00022763"/>
    </source>
</evidence>
<keyword evidence="10" id="KW-0413">Isomerase</keyword>
<keyword evidence="4 14" id="KW-0378">Hydrolase</keyword>
<dbReference type="InterPro" id="IPR000212">
    <property type="entry name" value="DNA_helicase_UvrD/REP"/>
</dbReference>
<dbReference type="PROSITE" id="PS51217">
    <property type="entry name" value="UVRD_HELICASE_CTER"/>
    <property type="match status" value="1"/>
</dbReference>
<dbReference type="InterPro" id="IPR027417">
    <property type="entry name" value="P-loop_NTPase"/>
</dbReference>
<keyword evidence="9" id="KW-0234">DNA repair</keyword>
<feature type="domain" description="UvrD-like helicase ATP-binding" evidence="15">
    <location>
        <begin position="1"/>
        <end position="471"/>
    </location>
</feature>
<dbReference type="InterPro" id="IPR038726">
    <property type="entry name" value="PDDEXK_AddAB-type"/>
</dbReference>
<evidence type="ECO:0000259" key="15">
    <source>
        <dbReference type="PROSITE" id="PS51198"/>
    </source>
</evidence>
<evidence type="ECO:0000256" key="6">
    <source>
        <dbReference type="ARBA" id="ARBA00022839"/>
    </source>
</evidence>
<dbReference type="Pfam" id="PF13361">
    <property type="entry name" value="UvrD_C"/>
    <property type="match status" value="2"/>
</dbReference>
<proteinExistence type="predicted"/>
<evidence type="ECO:0000256" key="10">
    <source>
        <dbReference type="ARBA" id="ARBA00023235"/>
    </source>
</evidence>
<comment type="catalytic activity">
    <reaction evidence="13">
        <text>ATP + H2O = ADP + phosphate + H(+)</text>
        <dbReference type="Rhea" id="RHEA:13065"/>
        <dbReference type="ChEBI" id="CHEBI:15377"/>
        <dbReference type="ChEBI" id="CHEBI:15378"/>
        <dbReference type="ChEBI" id="CHEBI:30616"/>
        <dbReference type="ChEBI" id="CHEBI:43474"/>
        <dbReference type="ChEBI" id="CHEBI:456216"/>
        <dbReference type="EC" id="5.6.2.4"/>
    </reaction>
</comment>
<organism evidence="17 18">
    <name type="scientific">Salinimicrobium gaetbulicola</name>
    <dbReference type="NCBI Taxonomy" id="999702"/>
    <lineage>
        <taxon>Bacteria</taxon>
        <taxon>Pseudomonadati</taxon>
        <taxon>Bacteroidota</taxon>
        <taxon>Flavobacteriia</taxon>
        <taxon>Flavobacteriales</taxon>
        <taxon>Flavobacteriaceae</taxon>
        <taxon>Salinimicrobium</taxon>
    </lineage>
</organism>
<comment type="catalytic activity">
    <reaction evidence="11">
        <text>Couples ATP hydrolysis with the unwinding of duplex DNA by translocating in the 3'-5' direction.</text>
        <dbReference type="EC" id="5.6.2.4"/>
    </reaction>
</comment>
<keyword evidence="18" id="KW-1185">Reference proteome</keyword>
<sequence length="1047" mass="119310">MKKSNSFTIYNASAGSGKTFTLVKEYLILLLTAQNKDSYKHILAITFTNKAVAEMKSRIIESLHLLSEENQTSKAISLLKILVDETGLSAEEIRVKSKAILKSIINNYAAFEVSTIDGFTHRVLRTFAKDLDLPLNFEVELNTEEVLTEAVDRLINKAGEDEKLTKVLVSFVLGKTDEDKSWDISRDLLSIAGLLTKETSRPFLELLKNKSLEDFQQLANVLKTEKKANEESCVALAESFFELIQSRGIEDTDFTRASCPKFFRKTADKDFSQKLDNQWQLNIETQNLYAKSLDAGKKDILDELQPQIANMFHEVENNILRLQFLQAIEKNLVPLSLLSAIQNEVEEIKKENSVVLISDFNATIGKAVKDQPAPFIYERLGERYRHYFIDEFQDTSELQWENLIPLVDHTLSGGNLSEETGSLTLVGDAKQSIYRWRGGKAEQFMELCSQKNPFNIEEKQLVVLPKNYRSAQHIVNFNNSFFNFSASVFESSEHRDLFENCDQEPVSDLEGYVNISFIEADKVEEEMEAYPQRVLEIVKDLDSQDIPKSSICILTRKRKESVAVANFLSENGISVISAESLLLSRSPEVLFINSVLACGLDTSDQDLKFGILDFLLKGKVEVDHDYLFIKDRLNLEGQAFFDSLKPFGIDFNIDRLNALSVYEGAEYIIRSFGLIKDSNAYLQFYLDFVYETSHSKGYGIFDFLELWDRKKDSLSIIVPEGEDAVQIMTIHKAKGLEFPVVIFPFANSPIKDTARESFWMNLPESLQSQINVAYLQASEKMKNWEGEAPSLYEELCFNSQLDALNVLYVALTRPVQRLYVISKLEIDKKGNENLNKFSGLFISYLKHLGKWDGSTEYEIGNGQEPLEIESATGNSLEQETFFSSPTEANGISIITRSGMLWDSKQEAAIEKGKLVHELFARINSEKDVQQVLLEAREEGLFKDQEEEEIEKVILEVVRHPELHHYFTEGVKNYNERDMISGSGEILRPDRLNFQNNTVSIIDYKTGAEDRKHAEQINSYALVLEEMGYEIDKKVLIYLNERPAIKNV</sequence>
<dbReference type="PROSITE" id="PS51198">
    <property type="entry name" value="UVRD_HELICASE_ATP_BIND"/>
    <property type="match status" value="1"/>
</dbReference>
<evidence type="ECO:0000313" key="18">
    <source>
        <dbReference type="Proteomes" id="UP001597100"/>
    </source>
</evidence>
<evidence type="ECO:0000259" key="16">
    <source>
        <dbReference type="PROSITE" id="PS51217"/>
    </source>
</evidence>
<keyword evidence="8" id="KW-0238">DNA-binding</keyword>
<keyword evidence="3" id="KW-0227">DNA damage</keyword>
<dbReference type="PANTHER" id="PTHR11070:SF67">
    <property type="entry name" value="DNA 3'-5' HELICASE"/>
    <property type="match status" value="1"/>
</dbReference>
<dbReference type="EMBL" id="JBHTJP010000035">
    <property type="protein sequence ID" value="MFD0977310.1"/>
    <property type="molecule type" value="Genomic_DNA"/>
</dbReference>
<dbReference type="InterPro" id="IPR014017">
    <property type="entry name" value="DNA_helicase_UvrD-like_C"/>
</dbReference>
<evidence type="ECO:0000256" key="9">
    <source>
        <dbReference type="ARBA" id="ARBA00023204"/>
    </source>
</evidence>
<evidence type="ECO:0000256" key="2">
    <source>
        <dbReference type="ARBA" id="ARBA00022741"/>
    </source>
</evidence>
<dbReference type="Proteomes" id="UP001597100">
    <property type="component" value="Unassembled WGS sequence"/>
</dbReference>
<dbReference type="RefSeq" id="WP_380739483.1">
    <property type="nucleotide sequence ID" value="NZ_JBHTJP010000035.1"/>
</dbReference>
<evidence type="ECO:0000313" key="17">
    <source>
        <dbReference type="EMBL" id="MFD0977310.1"/>
    </source>
</evidence>
<feature type="binding site" evidence="14">
    <location>
        <begin position="12"/>
        <end position="19"/>
    </location>
    <ligand>
        <name>ATP</name>
        <dbReference type="ChEBI" id="CHEBI:30616"/>
    </ligand>
</feature>
<evidence type="ECO:0000256" key="13">
    <source>
        <dbReference type="ARBA" id="ARBA00048988"/>
    </source>
</evidence>
<keyword evidence="2 14" id="KW-0547">Nucleotide-binding</keyword>
<dbReference type="Gene3D" id="3.40.50.300">
    <property type="entry name" value="P-loop containing nucleotide triphosphate hydrolases"/>
    <property type="match status" value="3"/>
</dbReference>
<evidence type="ECO:0000256" key="4">
    <source>
        <dbReference type="ARBA" id="ARBA00022801"/>
    </source>
</evidence>
<dbReference type="PANTHER" id="PTHR11070">
    <property type="entry name" value="UVRD / RECB / PCRA DNA HELICASE FAMILY MEMBER"/>
    <property type="match status" value="1"/>
</dbReference>
<name>A0ABW3IHI1_9FLAO</name>
<reference evidence="18" key="1">
    <citation type="journal article" date="2019" name="Int. J. Syst. Evol. Microbiol.">
        <title>The Global Catalogue of Microorganisms (GCM) 10K type strain sequencing project: providing services to taxonomists for standard genome sequencing and annotation.</title>
        <authorList>
            <consortium name="The Broad Institute Genomics Platform"/>
            <consortium name="The Broad Institute Genome Sequencing Center for Infectious Disease"/>
            <person name="Wu L."/>
            <person name="Ma J."/>
        </authorList>
    </citation>
    <scope>NUCLEOTIDE SEQUENCE [LARGE SCALE GENOMIC DNA]</scope>
    <source>
        <strain evidence="18">CCUG 60898</strain>
    </source>
</reference>
<evidence type="ECO:0000256" key="1">
    <source>
        <dbReference type="ARBA" id="ARBA00022722"/>
    </source>
</evidence>
<dbReference type="EC" id="5.6.2.4" evidence="12"/>
<keyword evidence="6" id="KW-0269">Exonuclease</keyword>
<accession>A0ABW3IHI1</accession>
<evidence type="ECO:0000256" key="14">
    <source>
        <dbReference type="PROSITE-ProRule" id="PRU00560"/>
    </source>
</evidence>
<gene>
    <name evidence="17" type="ORF">ACFQ1G_10950</name>
</gene>
<feature type="domain" description="UvrD-like helicase C-terminal" evidence="16">
    <location>
        <begin position="472"/>
        <end position="735"/>
    </location>
</feature>
<dbReference type="InterPro" id="IPR011604">
    <property type="entry name" value="PDDEXK-like_dom_sf"/>
</dbReference>
<evidence type="ECO:0000256" key="12">
    <source>
        <dbReference type="ARBA" id="ARBA00034808"/>
    </source>
</evidence>
<keyword evidence="1" id="KW-0540">Nuclease</keyword>
<dbReference type="SUPFAM" id="SSF52540">
    <property type="entry name" value="P-loop containing nucleoside triphosphate hydrolases"/>
    <property type="match status" value="1"/>
</dbReference>
<evidence type="ECO:0000256" key="7">
    <source>
        <dbReference type="ARBA" id="ARBA00022840"/>
    </source>
</evidence>
<dbReference type="GO" id="GO:0008854">
    <property type="term" value="F:exodeoxyribonuclease V activity"/>
    <property type="evidence" value="ECO:0007669"/>
    <property type="project" value="UniProtKB-EC"/>
</dbReference>
<comment type="caution">
    <text evidence="17">The sequence shown here is derived from an EMBL/GenBank/DDBJ whole genome shotgun (WGS) entry which is preliminary data.</text>
</comment>
<dbReference type="Pfam" id="PF12705">
    <property type="entry name" value="PDDEXK_1"/>
    <property type="match status" value="1"/>
</dbReference>
<dbReference type="Gene3D" id="1.10.3170.10">
    <property type="entry name" value="Recbcd, chain B, domain 2"/>
    <property type="match status" value="1"/>
</dbReference>
<dbReference type="Gene3D" id="3.90.320.10">
    <property type="match status" value="1"/>
</dbReference>
<keyword evidence="5 14" id="KW-0347">Helicase</keyword>